<feature type="compositionally biased region" description="Acidic residues" evidence="1">
    <location>
        <begin position="183"/>
        <end position="192"/>
    </location>
</feature>
<evidence type="ECO:0000256" key="3">
    <source>
        <dbReference type="SAM" id="SignalP"/>
    </source>
</evidence>
<dbReference type="EMBL" id="JACHJT010000001">
    <property type="protein sequence ID" value="MBB4929510.1"/>
    <property type="molecule type" value="Genomic_DNA"/>
</dbReference>
<reference evidence="4 5" key="1">
    <citation type="submission" date="2020-08" db="EMBL/GenBank/DDBJ databases">
        <title>Sequencing the genomes of 1000 actinobacteria strains.</title>
        <authorList>
            <person name="Klenk H.-P."/>
        </authorList>
    </citation>
    <scope>NUCLEOTIDE SEQUENCE [LARGE SCALE GENOMIC DNA]</scope>
    <source>
        <strain evidence="4 5">DSM 102030</strain>
    </source>
</reference>
<dbReference type="AlphaFoldDB" id="A0A7W7RCU7"/>
<keyword evidence="2" id="KW-1133">Transmembrane helix</keyword>
<keyword evidence="3" id="KW-0732">Signal</keyword>
<gene>
    <name evidence="4" type="ORF">F4561_000330</name>
</gene>
<feature type="compositionally biased region" description="Acidic residues" evidence="1">
    <location>
        <begin position="199"/>
        <end position="213"/>
    </location>
</feature>
<feature type="chain" id="PRO_5030580021" description="LPXTG-motif cell wall-anchored protein" evidence="3">
    <location>
        <begin position="35"/>
        <end position="281"/>
    </location>
</feature>
<proteinExistence type="predicted"/>
<evidence type="ECO:0000256" key="2">
    <source>
        <dbReference type="SAM" id="Phobius"/>
    </source>
</evidence>
<dbReference type="RefSeq" id="WP_184574065.1">
    <property type="nucleotide sequence ID" value="NZ_JACHJT010000001.1"/>
</dbReference>
<feature type="signal peptide" evidence="3">
    <location>
        <begin position="1"/>
        <end position="34"/>
    </location>
</feature>
<feature type="region of interest" description="Disordered" evidence="1">
    <location>
        <begin position="148"/>
        <end position="239"/>
    </location>
</feature>
<evidence type="ECO:0000313" key="4">
    <source>
        <dbReference type="EMBL" id="MBB4929510.1"/>
    </source>
</evidence>
<keyword evidence="2" id="KW-0472">Membrane</keyword>
<name>A0A7W7RCU7_9ACTN</name>
<sequence>MYPNQWHTRASRLLGGAVLLAAPLAIAGTGVASAAGPDGNNGTVKVHNVDTPADDMRNEPKGCEFYFVGSKFDGAQQVTWEVRDKKAEDRPVVLDGELTLDEDGHGRTDDLTLPTGHYKLYWYFDGNGDSEKGADDKGKKHKVFKVECENGGDDEGDDGDKPEPTPPPEDGDEGEEKPPAEDDGKDEDEGDQDGTAPPEEPEEGSESDEESPDTEPAGNSDDSDDSEADEAASGGLPVTGAALGGLVAAAAAALGGGGAVMYAARKRKAGQDDSPVSTEES</sequence>
<feature type="transmembrane region" description="Helical" evidence="2">
    <location>
        <begin position="241"/>
        <end position="264"/>
    </location>
</feature>
<feature type="compositionally biased region" description="Acidic residues" evidence="1">
    <location>
        <begin position="150"/>
        <end position="160"/>
    </location>
</feature>
<keyword evidence="2" id="KW-0812">Transmembrane</keyword>
<dbReference type="Proteomes" id="UP000523007">
    <property type="component" value="Unassembled WGS sequence"/>
</dbReference>
<evidence type="ECO:0000313" key="5">
    <source>
        <dbReference type="Proteomes" id="UP000523007"/>
    </source>
</evidence>
<organism evidence="4 5">
    <name type="scientific">Lipingzhangella halophila</name>
    <dbReference type="NCBI Taxonomy" id="1783352"/>
    <lineage>
        <taxon>Bacteria</taxon>
        <taxon>Bacillati</taxon>
        <taxon>Actinomycetota</taxon>
        <taxon>Actinomycetes</taxon>
        <taxon>Streptosporangiales</taxon>
        <taxon>Nocardiopsidaceae</taxon>
        <taxon>Lipingzhangella</taxon>
    </lineage>
</organism>
<evidence type="ECO:0000256" key="1">
    <source>
        <dbReference type="SAM" id="MobiDB-lite"/>
    </source>
</evidence>
<keyword evidence="5" id="KW-1185">Reference proteome</keyword>
<protein>
    <recommendedName>
        <fullName evidence="6">LPXTG-motif cell wall-anchored protein</fullName>
    </recommendedName>
</protein>
<accession>A0A7W7RCU7</accession>
<evidence type="ECO:0008006" key="6">
    <source>
        <dbReference type="Google" id="ProtNLM"/>
    </source>
</evidence>
<comment type="caution">
    <text evidence="4">The sequence shown here is derived from an EMBL/GenBank/DDBJ whole genome shotgun (WGS) entry which is preliminary data.</text>
</comment>
<feature type="compositionally biased region" description="Acidic residues" evidence="1">
    <location>
        <begin position="221"/>
        <end position="230"/>
    </location>
</feature>